<comment type="caution">
    <text evidence="1">The sequence shown here is derived from an EMBL/GenBank/DDBJ whole genome shotgun (WGS) entry which is preliminary data.</text>
</comment>
<keyword evidence="1" id="KW-0067">ATP-binding</keyword>
<dbReference type="Gene3D" id="3.60.15.10">
    <property type="entry name" value="Ribonuclease Z/Hydroxyacylglutathione hydrolase-like"/>
    <property type="match status" value="1"/>
</dbReference>
<dbReference type="PANTHER" id="PTHR30619:SF1">
    <property type="entry name" value="RECOMBINATION PROTEIN 2"/>
    <property type="match status" value="1"/>
</dbReference>
<proteinExistence type="predicted"/>
<sequence>MEEFWMNMLFAFLMLFTSWYYVPVESPSLPAEVKSIDLKLKRNELAITFFSLQEGESALIQHPDGENILINTGGEGSGEELSRLLGLYNVEQISTIIMTEEDVNSMVNAGSIIREFGVKQLVAGQGLARKRMGELEEFDEVNIHIWSAGTKQQLFHNLKAEVLFENENPKEGMDLELTLMKHKVLLLNSSSLDAEKALLKKNLSDVNIVKMPGFGQGNSVSGQLIKHLDPQIAVIFQSRKVKPDEDLFKMLHEAWIDVYYTGVHGTVTIKFTDLNYEVITISPGEAG</sequence>
<dbReference type="Proteomes" id="UP000323732">
    <property type="component" value="Unassembled WGS sequence"/>
</dbReference>
<evidence type="ECO:0000313" key="2">
    <source>
        <dbReference type="Proteomes" id="UP000323732"/>
    </source>
</evidence>
<evidence type="ECO:0000313" key="1">
    <source>
        <dbReference type="EMBL" id="TYS66590.1"/>
    </source>
</evidence>
<dbReference type="InterPro" id="IPR052159">
    <property type="entry name" value="Competence_DNA_uptake"/>
</dbReference>
<keyword evidence="1" id="KW-0547">Nucleotide-binding</keyword>
<dbReference type="InterPro" id="IPR036866">
    <property type="entry name" value="RibonucZ/Hydroxyglut_hydro"/>
</dbReference>
<keyword evidence="1" id="KW-0378">Hydrolase</keyword>
<dbReference type="GO" id="GO:0004386">
    <property type="term" value="F:helicase activity"/>
    <property type="evidence" value="ECO:0007669"/>
    <property type="project" value="UniProtKB-KW"/>
</dbReference>
<dbReference type="SUPFAM" id="SSF56281">
    <property type="entry name" value="Metallo-hydrolase/oxidoreductase"/>
    <property type="match status" value="1"/>
</dbReference>
<gene>
    <name evidence="1" type="ORF">FZD47_03660</name>
</gene>
<protein>
    <submittedName>
        <fullName evidence="1">ATP-dependent DNA helicase</fullName>
    </submittedName>
</protein>
<reference evidence="1 2" key="1">
    <citation type="submission" date="2019-08" db="EMBL/GenBank/DDBJ databases">
        <title>Bacillus genomes from the desert of Cuatro Cienegas, Coahuila.</title>
        <authorList>
            <person name="Olmedo-Alvarez G."/>
        </authorList>
    </citation>
    <scope>NUCLEOTIDE SEQUENCE [LARGE SCALE GENOMIC DNA]</scope>
    <source>
        <strain evidence="1 2">CH37_1T</strain>
    </source>
</reference>
<dbReference type="EMBL" id="VTES01000001">
    <property type="protein sequence ID" value="TYS66590.1"/>
    <property type="molecule type" value="Genomic_DNA"/>
</dbReference>
<dbReference type="AlphaFoldDB" id="A0A5D4STC1"/>
<name>A0A5D4STC1_9BACI</name>
<keyword evidence="1" id="KW-0347">Helicase</keyword>
<organism evidence="1 2">
    <name type="scientific">Bacillus infantis</name>
    <dbReference type="NCBI Taxonomy" id="324767"/>
    <lineage>
        <taxon>Bacteria</taxon>
        <taxon>Bacillati</taxon>
        <taxon>Bacillota</taxon>
        <taxon>Bacilli</taxon>
        <taxon>Bacillales</taxon>
        <taxon>Bacillaceae</taxon>
        <taxon>Bacillus</taxon>
    </lineage>
</organism>
<dbReference type="PANTHER" id="PTHR30619">
    <property type="entry name" value="DNA INTERNALIZATION/COMPETENCE PROTEIN COMEC/REC2"/>
    <property type="match status" value="1"/>
</dbReference>
<accession>A0A5D4STC1</accession>